<keyword evidence="2" id="KW-0812">Transmembrane</keyword>
<evidence type="ECO:0000313" key="3">
    <source>
        <dbReference type="EMBL" id="KAK3175078.1"/>
    </source>
</evidence>
<dbReference type="AlphaFoldDB" id="A0AAD9ZEL8"/>
<dbReference type="EMBL" id="JASNWA010000006">
    <property type="protein sequence ID" value="KAK3175078.1"/>
    <property type="molecule type" value="Genomic_DNA"/>
</dbReference>
<gene>
    <name evidence="3" type="ORF">OEA41_002324</name>
</gene>
<sequence>MSTAAIYTPLSDKERSEQENTAGDRSETPLLDEGGLFSDKKRGNLRRYGYWIVYFGSVIAMSRLLVRIQQSLQNNRRECWDMFNYYYCVDDGDDQEKATVDEIGPQAAHIHRAISDVDRFGQGAELFSVQE</sequence>
<dbReference type="Proteomes" id="UP001276659">
    <property type="component" value="Unassembled WGS sequence"/>
</dbReference>
<feature type="transmembrane region" description="Helical" evidence="2">
    <location>
        <begin position="48"/>
        <end position="66"/>
    </location>
</feature>
<keyword evidence="4" id="KW-1185">Reference proteome</keyword>
<evidence type="ECO:0000313" key="4">
    <source>
        <dbReference type="Proteomes" id="UP001276659"/>
    </source>
</evidence>
<comment type="caution">
    <text evidence="3">The sequence shown here is derived from an EMBL/GenBank/DDBJ whole genome shotgun (WGS) entry which is preliminary data.</text>
</comment>
<proteinExistence type="predicted"/>
<feature type="compositionally biased region" description="Basic and acidic residues" evidence="1">
    <location>
        <begin position="11"/>
        <end position="27"/>
    </location>
</feature>
<evidence type="ECO:0000256" key="2">
    <source>
        <dbReference type="SAM" id="Phobius"/>
    </source>
</evidence>
<keyword evidence="2" id="KW-0472">Membrane</keyword>
<evidence type="ECO:0000256" key="1">
    <source>
        <dbReference type="SAM" id="MobiDB-lite"/>
    </source>
</evidence>
<organism evidence="3 4">
    <name type="scientific">Lepraria neglecta</name>
    <dbReference type="NCBI Taxonomy" id="209136"/>
    <lineage>
        <taxon>Eukaryota</taxon>
        <taxon>Fungi</taxon>
        <taxon>Dikarya</taxon>
        <taxon>Ascomycota</taxon>
        <taxon>Pezizomycotina</taxon>
        <taxon>Lecanoromycetes</taxon>
        <taxon>OSLEUM clade</taxon>
        <taxon>Lecanoromycetidae</taxon>
        <taxon>Lecanorales</taxon>
        <taxon>Lecanorineae</taxon>
        <taxon>Stereocaulaceae</taxon>
        <taxon>Lepraria</taxon>
    </lineage>
</organism>
<protein>
    <submittedName>
        <fullName evidence="3">Uncharacterized protein</fullName>
    </submittedName>
</protein>
<feature type="region of interest" description="Disordered" evidence="1">
    <location>
        <begin position="1"/>
        <end position="34"/>
    </location>
</feature>
<keyword evidence="2" id="KW-1133">Transmembrane helix</keyword>
<reference evidence="3" key="1">
    <citation type="submission" date="2022-11" db="EMBL/GenBank/DDBJ databases">
        <title>Chromosomal genome sequence assembly and mating type (MAT) locus characterization of the leprose asexual lichenized fungus Lepraria neglecta (Nyl.) Erichsen.</title>
        <authorList>
            <person name="Allen J.L."/>
            <person name="Pfeffer B."/>
        </authorList>
    </citation>
    <scope>NUCLEOTIDE SEQUENCE</scope>
    <source>
        <strain evidence="3">Allen 5258</strain>
    </source>
</reference>
<accession>A0AAD9ZEL8</accession>
<name>A0AAD9ZEL8_9LECA</name>